<name>A0A1Q9ERX3_SYMMI</name>
<keyword evidence="2" id="KW-1185">Reference proteome</keyword>
<dbReference type="AlphaFoldDB" id="A0A1Q9ERX3"/>
<dbReference type="EMBL" id="LSRX01000082">
    <property type="protein sequence ID" value="OLQ10169.1"/>
    <property type="molecule type" value="Genomic_DNA"/>
</dbReference>
<proteinExistence type="predicted"/>
<reference evidence="1 2" key="1">
    <citation type="submission" date="2016-02" db="EMBL/GenBank/DDBJ databases">
        <title>Genome analysis of coral dinoflagellate symbionts highlights evolutionary adaptations to a symbiotic lifestyle.</title>
        <authorList>
            <person name="Aranda M."/>
            <person name="Li Y."/>
            <person name="Liew Y.J."/>
            <person name="Baumgarten S."/>
            <person name="Simakov O."/>
            <person name="Wilson M."/>
            <person name="Piel J."/>
            <person name="Ashoor H."/>
            <person name="Bougouffa S."/>
            <person name="Bajic V.B."/>
            <person name="Ryu T."/>
            <person name="Ravasi T."/>
            <person name="Bayer T."/>
            <person name="Micklem G."/>
            <person name="Kim H."/>
            <person name="Bhak J."/>
            <person name="Lajeunesse T.C."/>
            <person name="Voolstra C.R."/>
        </authorList>
    </citation>
    <scope>NUCLEOTIDE SEQUENCE [LARGE SCALE GENOMIC DNA]</scope>
    <source>
        <strain evidence="1 2">CCMP2467</strain>
    </source>
</reference>
<comment type="caution">
    <text evidence="1">The sequence shown here is derived from an EMBL/GenBank/DDBJ whole genome shotgun (WGS) entry which is preliminary data.</text>
</comment>
<accession>A0A1Q9ERX3</accession>
<protein>
    <submittedName>
        <fullName evidence="1">Uncharacterized protein</fullName>
    </submittedName>
</protein>
<gene>
    <name evidence="1" type="ORF">AK812_SmicGene6106</name>
</gene>
<evidence type="ECO:0000313" key="1">
    <source>
        <dbReference type="EMBL" id="OLQ10169.1"/>
    </source>
</evidence>
<dbReference type="Proteomes" id="UP000186817">
    <property type="component" value="Unassembled WGS sequence"/>
</dbReference>
<organism evidence="1 2">
    <name type="scientific">Symbiodinium microadriaticum</name>
    <name type="common">Dinoflagellate</name>
    <name type="synonym">Zooxanthella microadriatica</name>
    <dbReference type="NCBI Taxonomy" id="2951"/>
    <lineage>
        <taxon>Eukaryota</taxon>
        <taxon>Sar</taxon>
        <taxon>Alveolata</taxon>
        <taxon>Dinophyceae</taxon>
        <taxon>Suessiales</taxon>
        <taxon>Symbiodiniaceae</taxon>
        <taxon>Symbiodinium</taxon>
    </lineage>
</organism>
<evidence type="ECO:0000313" key="2">
    <source>
        <dbReference type="Proteomes" id="UP000186817"/>
    </source>
</evidence>
<sequence>MRRRKKAIPHTEGNQAPKLKIHAAVANCDQFFQRLVLKRCQAGRVVSRLQSAAQLRHLRSTFAAWSCVLYRRRRLRESMAKLSTHLEAAAAAELMAVALAGWSWKAKEEKATRRGVRSLARGSKVILRLRRQLLLLEAFRGWQHARCYEEVFQMLTASQADLANAAEAVALAEAAAAAAARSQQVTVRVLPTCKLWKYARVCLLIHELARSVGKPRRSLLKASVTNCGSHRASAARVYNDWHSTRNSLKVFSLTT</sequence>